<dbReference type="Gene3D" id="1.10.10.470">
    <property type="entry name" value="Maltooligosyl trehalose synthase, domain 4"/>
    <property type="match status" value="1"/>
</dbReference>
<name>A0A2N6T581_9CORY</name>
<sequence length="786" mass="86759">MDRPITSTYRLQLRGPHADPAGRVFGFAEAAAVVPYLADLGVSHLYLSPIFTSYPDSNHNYDVTDPTTINEELGGMTGLKELASTAHAAGLGLILDIVPNHVGVETPELNAWWWDVLKNGQSSQFEPYFDIDWHEDNGAGGKLGLPILGDPGDEDKLTLTMLGEEPVLAYYDHHFPLTPGSFSSLDDDPREVYSKQHYRLNYWRDGVISYRRFFSVNGLAGIRQENPVVFEHTHKVLRQLIRDDVIDGVRVDHPDGLADPFAYLNQLRTLIGPDRYLIAEKILGVAEPLDPRLAVDGTTGYDALRELDGVFISREAEDALSILSLEQSGSTWDAPAIEAAEHQLKREVAQSELAAEIRRLTRAISADGTEQLEATLIDLIAAMPVYRADYISLSRTTSTIIADMARRFPSRCDALNLISTALIANDEAKTRFSQVCGAVMAKGVEDTLFYRACRLIALQEVGGAPGRFGVSAAEFHLLQQERAMLWPRAMTTLTTHDTKRSEDTRARIIEITERPKAFAELVHHVSALVPAPDQATAHFLIQNILGVWPADGMTDDVRQRLHAYAQKAVREAGVHTTWFDNDTAFENAISNWIDAVVDGPATSMIQEFVEEIHRGAVQVSLGRKLLQLIGPGIPDTYQGQEFIDFSLVDPDNRRFVDYVHRAQTLNQYLEEGITDSADRMKQAVVYEGLRLRRERPTVFSANNYRAVFAEGEASHHLVGLARGKDVIALATRSPLGLEDSGGWGATTVTLPPGTWTNRLTTTTFTGTVKVSDVLGNLPTALLVAGS</sequence>
<dbReference type="InterPro" id="IPR013797">
    <property type="entry name" value="Maltooligo_trehalose_synth_4"/>
</dbReference>
<dbReference type="Gene3D" id="3.30.1590.10">
    <property type="entry name" value="Maltooligosyl trehalose synthase, domain 2"/>
    <property type="match status" value="1"/>
</dbReference>
<dbReference type="Proteomes" id="UP000235836">
    <property type="component" value="Unassembled WGS sequence"/>
</dbReference>
<evidence type="ECO:0000259" key="1">
    <source>
        <dbReference type="SMART" id="SM00642"/>
    </source>
</evidence>
<feature type="domain" description="Glycosyl hydrolase family 13 catalytic" evidence="1">
    <location>
        <begin position="5"/>
        <end position="411"/>
    </location>
</feature>
<dbReference type="SUPFAM" id="SSF51445">
    <property type="entry name" value="(Trans)glycosidases"/>
    <property type="match status" value="1"/>
</dbReference>
<dbReference type="GO" id="GO:0047470">
    <property type="term" value="F:(1,4)-alpha-D-glucan 1-alpha-D-glucosylmutase activity"/>
    <property type="evidence" value="ECO:0007669"/>
    <property type="project" value="TreeGrafter"/>
</dbReference>
<protein>
    <submittedName>
        <fullName evidence="2">Malto-oligosyltrehalose synthase</fullName>
    </submittedName>
</protein>
<dbReference type="EMBL" id="PNHG01000006">
    <property type="protein sequence ID" value="PMC64462.1"/>
    <property type="molecule type" value="Genomic_DNA"/>
</dbReference>
<accession>A0A2N6T581</accession>
<dbReference type="RefSeq" id="WP_102723864.1">
    <property type="nucleotide sequence ID" value="NZ_PNHG01000006.1"/>
</dbReference>
<dbReference type="PANTHER" id="PTHR10357:SF216">
    <property type="entry name" value="MALTOOLIGOSYL TREHALOSE SYNTHASE-RELATED"/>
    <property type="match status" value="1"/>
</dbReference>
<dbReference type="AlphaFoldDB" id="A0A2N6T581"/>
<dbReference type="GO" id="GO:0030980">
    <property type="term" value="P:alpha-glucan catabolic process"/>
    <property type="evidence" value="ECO:0007669"/>
    <property type="project" value="TreeGrafter"/>
</dbReference>
<evidence type="ECO:0000313" key="3">
    <source>
        <dbReference type="Proteomes" id="UP000235836"/>
    </source>
</evidence>
<dbReference type="Pfam" id="PF00128">
    <property type="entry name" value="Alpha-amylase"/>
    <property type="match status" value="1"/>
</dbReference>
<comment type="caution">
    <text evidence="2">The sequence shown here is derived from an EMBL/GenBank/DDBJ whole genome shotgun (WGS) entry which is preliminary data.</text>
</comment>
<dbReference type="Gene3D" id="3.20.20.80">
    <property type="entry name" value="Glycosidases"/>
    <property type="match status" value="1"/>
</dbReference>
<dbReference type="SMART" id="SM00642">
    <property type="entry name" value="Aamy"/>
    <property type="match status" value="1"/>
</dbReference>
<dbReference type="Gene3D" id="1.10.150.200">
    <property type="entry name" value="Maltooligosyl trehalose synthase, domain 3"/>
    <property type="match status" value="1"/>
</dbReference>
<dbReference type="InterPro" id="IPR006047">
    <property type="entry name" value="GH13_cat_dom"/>
</dbReference>
<dbReference type="InterPro" id="IPR012767">
    <property type="entry name" value="Trehalose_TreY"/>
</dbReference>
<dbReference type="PANTHER" id="PTHR10357">
    <property type="entry name" value="ALPHA-AMYLASE FAMILY MEMBER"/>
    <property type="match status" value="1"/>
</dbReference>
<reference evidence="2 3" key="1">
    <citation type="submission" date="2017-09" db="EMBL/GenBank/DDBJ databases">
        <title>Bacterial strain isolated from the female urinary microbiota.</title>
        <authorList>
            <person name="Thomas-White K."/>
            <person name="Kumar N."/>
            <person name="Forster S."/>
            <person name="Putonti C."/>
            <person name="Lawley T."/>
            <person name="Wolfe A.J."/>
        </authorList>
    </citation>
    <scope>NUCLEOTIDE SEQUENCE [LARGE SCALE GENOMIC DNA]</scope>
    <source>
        <strain evidence="2 3">UMB0792</strain>
    </source>
</reference>
<gene>
    <name evidence="2" type="primary">treY</name>
    <name evidence="2" type="ORF">CJ203_05485</name>
</gene>
<keyword evidence="3" id="KW-1185">Reference proteome</keyword>
<organism evidence="2 3">
    <name type="scientific">Corynebacterium tuscaniense</name>
    <dbReference type="NCBI Taxonomy" id="302449"/>
    <lineage>
        <taxon>Bacteria</taxon>
        <taxon>Bacillati</taxon>
        <taxon>Actinomycetota</taxon>
        <taxon>Actinomycetes</taxon>
        <taxon>Mycobacteriales</taxon>
        <taxon>Corynebacteriaceae</taxon>
        <taxon>Corynebacterium</taxon>
    </lineage>
</organism>
<dbReference type="InterPro" id="IPR017853">
    <property type="entry name" value="GH"/>
</dbReference>
<dbReference type="CDD" id="cd11336">
    <property type="entry name" value="AmyAc_MTSase"/>
    <property type="match status" value="1"/>
</dbReference>
<dbReference type="NCBIfam" id="TIGR02401">
    <property type="entry name" value="trehalose_TreY"/>
    <property type="match status" value="1"/>
</dbReference>
<proteinExistence type="predicted"/>
<evidence type="ECO:0000313" key="2">
    <source>
        <dbReference type="EMBL" id="PMC64462.1"/>
    </source>
</evidence>
<dbReference type="GO" id="GO:0005992">
    <property type="term" value="P:trehalose biosynthetic process"/>
    <property type="evidence" value="ECO:0007669"/>
    <property type="project" value="TreeGrafter"/>
</dbReference>